<accession>A0AAN6MKL2</accession>
<feature type="region of interest" description="Disordered" evidence="1">
    <location>
        <begin position="1"/>
        <end position="35"/>
    </location>
</feature>
<protein>
    <submittedName>
        <fullName evidence="2">Uncharacterized protein</fullName>
    </submittedName>
</protein>
<dbReference type="EMBL" id="MU855569">
    <property type="protein sequence ID" value="KAK3901583.1"/>
    <property type="molecule type" value="Genomic_DNA"/>
</dbReference>
<reference evidence="2" key="1">
    <citation type="journal article" date="2023" name="Mol. Phylogenet. Evol.">
        <title>Genome-scale phylogeny and comparative genomics of the fungal order Sordariales.</title>
        <authorList>
            <person name="Hensen N."/>
            <person name="Bonometti L."/>
            <person name="Westerberg I."/>
            <person name="Brannstrom I.O."/>
            <person name="Guillou S."/>
            <person name="Cros-Aarteil S."/>
            <person name="Calhoun S."/>
            <person name="Haridas S."/>
            <person name="Kuo A."/>
            <person name="Mondo S."/>
            <person name="Pangilinan J."/>
            <person name="Riley R."/>
            <person name="LaButti K."/>
            <person name="Andreopoulos B."/>
            <person name="Lipzen A."/>
            <person name="Chen C."/>
            <person name="Yan M."/>
            <person name="Daum C."/>
            <person name="Ng V."/>
            <person name="Clum A."/>
            <person name="Steindorff A."/>
            <person name="Ohm R.A."/>
            <person name="Martin F."/>
            <person name="Silar P."/>
            <person name="Natvig D.O."/>
            <person name="Lalanne C."/>
            <person name="Gautier V."/>
            <person name="Ament-Velasquez S.L."/>
            <person name="Kruys A."/>
            <person name="Hutchinson M.I."/>
            <person name="Powell A.J."/>
            <person name="Barry K."/>
            <person name="Miller A.N."/>
            <person name="Grigoriev I.V."/>
            <person name="Debuchy R."/>
            <person name="Gladieux P."/>
            <person name="Hiltunen Thoren M."/>
            <person name="Johannesson H."/>
        </authorList>
    </citation>
    <scope>NUCLEOTIDE SEQUENCE</scope>
    <source>
        <strain evidence="2">CBS 103.79</strain>
    </source>
</reference>
<keyword evidence="3" id="KW-1185">Reference proteome</keyword>
<comment type="caution">
    <text evidence="2">The sequence shown here is derived from an EMBL/GenBank/DDBJ whole genome shotgun (WGS) entry which is preliminary data.</text>
</comment>
<organism evidence="2 3">
    <name type="scientific">Staphylotrichum tortipilum</name>
    <dbReference type="NCBI Taxonomy" id="2831512"/>
    <lineage>
        <taxon>Eukaryota</taxon>
        <taxon>Fungi</taxon>
        <taxon>Dikarya</taxon>
        <taxon>Ascomycota</taxon>
        <taxon>Pezizomycotina</taxon>
        <taxon>Sordariomycetes</taxon>
        <taxon>Sordariomycetidae</taxon>
        <taxon>Sordariales</taxon>
        <taxon>Chaetomiaceae</taxon>
        <taxon>Staphylotrichum</taxon>
    </lineage>
</organism>
<feature type="compositionally biased region" description="Polar residues" evidence="1">
    <location>
        <begin position="1"/>
        <end position="11"/>
    </location>
</feature>
<name>A0AAN6MKL2_9PEZI</name>
<dbReference type="AlphaFoldDB" id="A0AAN6MKL2"/>
<evidence type="ECO:0000256" key="1">
    <source>
        <dbReference type="SAM" id="MobiDB-lite"/>
    </source>
</evidence>
<evidence type="ECO:0000313" key="3">
    <source>
        <dbReference type="Proteomes" id="UP001303889"/>
    </source>
</evidence>
<sequence length="219" mass="25529">MPPAKSTTRSLEGTDRDPTQHQPFRSYDWESSPSGPEWGRVTLWLTPDHHSKSPTPWSADLDVACRDLARLMREGFFWSAANIVPEEGYVLHDLGPDVSPEWFKVARVWRLVDRQQRTGETAPLWTGRLMVDFRDLDRLKTFRIQDLSVNDVSRAWAWNADNRVVYDFSHAKPGHYVNCIYDDMPLRGWWPYPKLEDGQTYQEEENGRWKDPSVPNGQL</sequence>
<evidence type="ECO:0000313" key="2">
    <source>
        <dbReference type="EMBL" id="KAK3901583.1"/>
    </source>
</evidence>
<proteinExistence type="predicted"/>
<reference evidence="2" key="2">
    <citation type="submission" date="2023-05" db="EMBL/GenBank/DDBJ databases">
        <authorList>
            <consortium name="Lawrence Berkeley National Laboratory"/>
            <person name="Steindorff A."/>
            <person name="Hensen N."/>
            <person name="Bonometti L."/>
            <person name="Westerberg I."/>
            <person name="Brannstrom I.O."/>
            <person name="Guillou S."/>
            <person name="Cros-Aarteil S."/>
            <person name="Calhoun S."/>
            <person name="Haridas S."/>
            <person name="Kuo A."/>
            <person name="Mondo S."/>
            <person name="Pangilinan J."/>
            <person name="Riley R."/>
            <person name="Labutti K."/>
            <person name="Andreopoulos B."/>
            <person name="Lipzen A."/>
            <person name="Chen C."/>
            <person name="Yanf M."/>
            <person name="Daum C."/>
            <person name="Ng V."/>
            <person name="Clum A."/>
            <person name="Ohm R."/>
            <person name="Martin F."/>
            <person name="Silar P."/>
            <person name="Natvig D."/>
            <person name="Lalanne C."/>
            <person name="Gautier V."/>
            <person name="Ament-Velasquez S.L."/>
            <person name="Kruys A."/>
            <person name="Hutchinson M.I."/>
            <person name="Powell A.J."/>
            <person name="Barry K."/>
            <person name="Miller A.N."/>
            <person name="Grigoriev I.V."/>
            <person name="Debuchy R."/>
            <person name="Gladieux P."/>
            <person name="Thoren M.H."/>
            <person name="Johannesson H."/>
        </authorList>
    </citation>
    <scope>NUCLEOTIDE SEQUENCE</scope>
    <source>
        <strain evidence="2">CBS 103.79</strain>
    </source>
</reference>
<gene>
    <name evidence="2" type="ORF">C8A05DRAFT_16261</name>
</gene>
<dbReference type="Proteomes" id="UP001303889">
    <property type="component" value="Unassembled WGS sequence"/>
</dbReference>